<sequence>MTVDQFNITGNYTSASWQNATIYAGNISLTFSSLNQQQKDSNDWWLSTQNGFHNTWTNVFIIVGAVFFFSLIWVYAYIKYRKNPYIPPPPPPEMTEDEILQRADSFLVTYPPDTESTLLVLKTVNILPTSMENANSPSFLLIRQFEDFPIKKPSAVEISAMTDSQTIEFIGNTECSIQTNTPLKPHDLSISAPIPPPSFVSTPNTIILEQCYYEIKIIQLEPKTTFAFGFAACPYPPFRLPGYDEHSIGYFSSTGRVHLNNRGNGVGCGLPLIQGDTVGIGYRIIHLPKIRDHELIETVFYFTHNGVRIGDEFVGDGFFPDRIYPTIGATGNCTVQVTFGDPDAVFYPLPVEEITDTIDQANVHAPEQPDDIEMTNLQSTINECSIEMD</sequence>
<name>A0AAD5UFX2_9FUNG</name>
<dbReference type="EMBL" id="JADGKB010000102">
    <property type="protein sequence ID" value="KAJ3253715.1"/>
    <property type="molecule type" value="Genomic_DNA"/>
</dbReference>
<dbReference type="SUPFAM" id="SSF49899">
    <property type="entry name" value="Concanavalin A-like lectins/glucanases"/>
    <property type="match status" value="1"/>
</dbReference>
<accession>A0AAD5UFX2</accession>
<dbReference type="SMART" id="SM00449">
    <property type="entry name" value="SPRY"/>
    <property type="match status" value="1"/>
</dbReference>
<evidence type="ECO:0000313" key="3">
    <source>
        <dbReference type="EMBL" id="KAJ3253715.1"/>
    </source>
</evidence>
<keyword evidence="4" id="KW-1185">Reference proteome</keyword>
<dbReference type="Pfam" id="PF00622">
    <property type="entry name" value="SPRY"/>
    <property type="match status" value="1"/>
</dbReference>
<organism evidence="3 4">
    <name type="scientific">Boothiomyces macroporosus</name>
    <dbReference type="NCBI Taxonomy" id="261099"/>
    <lineage>
        <taxon>Eukaryota</taxon>
        <taxon>Fungi</taxon>
        <taxon>Fungi incertae sedis</taxon>
        <taxon>Chytridiomycota</taxon>
        <taxon>Chytridiomycota incertae sedis</taxon>
        <taxon>Chytridiomycetes</taxon>
        <taxon>Rhizophydiales</taxon>
        <taxon>Terramycetaceae</taxon>
        <taxon>Boothiomyces</taxon>
    </lineage>
</organism>
<dbReference type="PANTHER" id="PTHR12864">
    <property type="entry name" value="RAN BINDING PROTEIN 9-RELATED"/>
    <property type="match status" value="1"/>
</dbReference>
<protein>
    <submittedName>
        <fullName evidence="3">Rsp5p-dependent ubiquitination, sorting of cargo proteins at the multivesicular body</fullName>
    </submittedName>
</protein>
<comment type="caution">
    <text evidence="3">The sequence shown here is derived from an EMBL/GenBank/DDBJ whole genome shotgun (WGS) entry which is preliminary data.</text>
</comment>
<dbReference type="InterPro" id="IPR003877">
    <property type="entry name" value="SPRY_dom"/>
</dbReference>
<keyword evidence="1" id="KW-0472">Membrane</keyword>
<evidence type="ECO:0000256" key="1">
    <source>
        <dbReference type="SAM" id="Phobius"/>
    </source>
</evidence>
<feature type="transmembrane region" description="Helical" evidence="1">
    <location>
        <begin position="56"/>
        <end position="78"/>
    </location>
</feature>
<gene>
    <name evidence="3" type="primary">SSH4_5</name>
    <name evidence="3" type="ORF">HK103_000373</name>
</gene>
<keyword evidence="1" id="KW-0812">Transmembrane</keyword>
<dbReference type="AlphaFoldDB" id="A0AAD5UFX2"/>
<dbReference type="InterPro" id="IPR013320">
    <property type="entry name" value="ConA-like_dom_sf"/>
</dbReference>
<dbReference type="InterPro" id="IPR043136">
    <property type="entry name" value="B30.2/SPRY_sf"/>
</dbReference>
<keyword evidence="1" id="KW-1133">Transmembrane helix</keyword>
<evidence type="ECO:0000259" key="2">
    <source>
        <dbReference type="SMART" id="SM00449"/>
    </source>
</evidence>
<feature type="domain" description="SPRY" evidence="2">
    <location>
        <begin position="208"/>
        <end position="343"/>
    </location>
</feature>
<dbReference type="Gene3D" id="2.60.120.920">
    <property type="match status" value="1"/>
</dbReference>
<dbReference type="Proteomes" id="UP001210925">
    <property type="component" value="Unassembled WGS sequence"/>
</dbReference>
<proteinExistence type="predicted"/>
<reference evidence="3" key="1">
    <citation type="submission" date="2020-05" db="EMBL/GenBank/DDBJ databases">
        <title>Phylogenomic resolution of chytrid fungi.</title>
        <authorList>
            <person name="Stajich J.E."/>
            <person name="Amses K."/>
            <person name="Simmons R."/>
            <person name="Seto K."/>
            <person name="Myers J."/>
            <person name="Bonds A."/>
            <person name="Quandt C.A."/>
            <person name="Barry K."/>
            <person name="Liu P."/>
            <person name="Grigoriev I."/>
            <person name="Longcore J.E."/>
            <person name="James T.Y."/>
        </authorList>
    </citation>
    <scope>NUCLEOTIDE SEQUENCE</scope>
    <source>
        <strain evidence="3">PLAUS21</strain>
    </source>
</reference>
<evidence type="ECO:0000313" key="4">
    <source>
        <dbReference type="Proteomes" id="UP001210925"/>
    </source>
</evidence>
<dbReference type="InterPro" id="IPR050618">
    <property type="entry name" value="Ubq-SigPath_Reg"/>
</dbReference>